<gene>
    <name evidence="2" type="ORF">OHC33_009331</name>
</gene>
<dbReference type="PANTHER" id="PTHR38167:SF1">
    <property type="entry name" value="C2H2-TYPE DOMAIN-CONTAINING PROTEIN"/>
    <property type="match status" value="1"/>
</dbReference>
<organism evidence="2 3">
    <name type="scientific">Knufia fluminis</name>
    <dbReference type="NCBI Taxonomy" id="191047"/>
    <lineage>
        <taxon>Eukaryota</taxon>
        <taxon>Fungi</taxon>
        <taxon>Dikarya</taxon>
        <taxon>Ascomycota</taxon>
        <taxon>Pezizomycotina</taxon>
        <taxon>Eurotiomycetes</taxon>
        <taxon>Chaetothyriomycetidae</taxon>
        <taxon>Chaetothyriales</taxon>
        <taxon>Trichomeriaceae</taxon>
        <taxon>Knufia</taxon>
    </lineage>
</organism>
<dbReference type="Proteomes" id="UP001316803">
    <property type="component" value="Unassembled WGS sequence"/>
</dbReference>
<evidence type="ECO:0000256" key="1">
    <source>
        <dbReference type="SAM" id="MobiDB-lite"/>
    </source>
</evidence>
<comment type="caution">
    <text evidence="2">The sequence shown here is derived from an EMBL/GenBank/DDBJ whole genome shotgun (WGS) entry which is preliminary data.</text>
</comment>
<evidence type="ECO:0000313" key="3">
    <source>
        <dbReference type="Proteomes" id="UP001316803"/>
    </source>
</evidence>
<feature type="compositionally biased region" description="Basic and acidic residues" evidence="1">
    <location>
        <begin position="78"/>
        <end position="88"/>
    </location>
</feature>
<name>A0AAN8E9J1_9EURO</name>
<dbReference type="AlphaFoldDB" id="A0AAN8E9J1"/>
<protein>
    <submittedName>
        <fullName evidence="2">Uncharacterized protein</fullName>
    </submittedName>
</protein>
<reference evidence="2 3" key="1">
    <citation type="submission" date="2022-12" db="EMBL/GenBank/DDBJ databases">
        <title>Genomic features and morphological characterization of a novel Knufia sp. strain isolated from spacecraft assembly facility.</title>
        <authorList>
            <person name="Teixeira M."/>
            <person name="Chander A.M."/>
            <person name="Stajich J.E."/>
            <person name="Venkateswaran K."/>
        </authorList>
    </citation>
    <scope>NUCLEOTIDE SEQUENCE [LARGE SCALE GENOMIC DNA]</scope>
    <source>
        <strain evidence="2 3">FJI-L2-BK-P2</strain>
    </source>
</reference>
<dbReference type="EMBL" id="JAKLMC020000033">
    <property type="protein sequence ID" value="KAK5949734.1"/>
    <property type="molecule type" value="Genomic_DNA"/>
</dbReference>
<keyword evidence="3" id="KW-1185">Reference proteome</keyword>
<proteinExistence type="predicted"/>
<sequence length="243" mass="26997">MTTLPSMNIPILDDTSRAALTRGIEQCPQATLRLILNNLCDDNADVAQALHRALCIDKRPPPPPMSINAIVDLTGGPDSDKENGEAPSKKRKAPVDPLNVAKKTKTTGAAAESSIPWKDRYVHCVNCYEMFDVVENERSKNIVHEELELDGESDANASSHNHYGNCIYHDGYLEVDDESDFWADHDEDCHGTIDSMELRKEFPEGYTWDCCGESGDAEGCKRKWHQAGSVLKYYAQLQKADGI</sequence>
<dbReference type="PANTHER" id="PTHR38167">
    <property type="entry name" value="C2H2-TYPE DOMAIN-CONTAINING PROTEIN"/>
    <property type="match status" value="1"/>
</dbReference>
<evidence type="ECO:0000313" key="2">
    <source>
        <dbReference type="EMBL" id="KAK5949734.1"/>
    </source>
</evidence>
<feature type="region of interest" description="Disordered" evidence="1">
    <location>
        <begin position="72"/>
        <end position="97"/>
    </location>
</feature>
<accession>A0AAN8E9J1</accession>